<dbReference type="AlphaFoldDB" id="A0A231GYC6"/>
<evidence type="ECO:0000259" key="1">
    <source>
        <dbReference type="Pfam" id="PF01590"/>
    </source>
</evidence>
<proteinExistence type="predicted"/>
<dbReference type="SUPFAM" id="SSF55781">
    <property type="entry name" value="GAF domain-like"/>
    <property type="match status" value="1"/>
</dbReference>
<dbReference type="RefSeq" id="WP_039780934.1">
    <property type="nucleotide sequence ID" value="NZ_JAAXOR010000001.1"/>
</dbReference>
<dbReference type="InterPro" id="IPR029016">
    <property type="entry name" value="GAF-like_dom_sf"/>
</dbReference>
<dbReference type="InterPro" id="IPR003018">
    <property type="entry name" value="GAF"/>
</dbReference>
<sequence length="162" mass="16908">MHSDPPGRAGTSSPVSAAGVAALLRTLPGSPMAGVTAHGSTVLEIVAATTHRARMVEEAQLLHPDSPAREAAATGVPIVITDLAGSSRWPGCGAELRLWGVQAVRCQPLSDDDGAVVGVLSVYTPAANVLSEELADALHPVCRCATDLLQIRRRNPPRLRRE</sequence>
<reference evidence="2 3" key="1">
    <citation type="submission" date="2017-07" db="EMBL/GenBank/DDBJ databases">
        <title>First draft Genome Sequence of Nocardia cerradoensis isolated from human infection.</title>
        <authorList>
            <person name="Carrasco G."/>
        </authorList>
    </citation>
    <scope>NUCLEOTIDE SEQUENCE [LARGE SCALE GENOMIC DNA]</scope>
    <source>
        <strain evidence="2 3">CNM20130759</strain>
    </source>
</reference>
<keyword evidence="3" id="KW-1185">Reference proteome</keyword>
<comment type="caution">
    <text evidence="2">The sequence shown here is derived from an EMBL/GenBank/DDBJ whole genome shotgun (WGS) entry which is preliminary data.</text>
</comment>
<dbReference type="Pfam" id="PF01590">
    <property type="entry name" value="GAF"/>
    <property type="match status" value="1"/>
</dbReference>
<dbReference type="EMBL" id="NGAF01000019">
    <property type="protein sequence ID" value="OXR41531.1"/>
    <property type="molecule type" value="Genomic_DNA"/>
</dbReference>
<name>A0A231GYC6_9NOCA</name>
<protein>
    <recommendedName>
        <fullName evidence="1">GAF domain-containing protein</fullName>
    </recommendedName>
</protein>
<evidence type="ECO:0000313" key="2">
    <source>
        <dbReference type="EMBL" id="OXR41531.1"/>
    </source>
</evidence>
<gene>
    <name evidence="2" type="ORF">B7C42_06423</name>
</gene>
<organism evidence="2 3">
    <name type="scientific">Nocardia cerradoensis</name>
    <dbReference type="NCBI Taxonomy" id="85688"/>
    <lineage>
        <taxon>Bacteria</taxon>
        <taxon>Bacillati</taxon>
        <taxon>Actinomycetota</taxon>
        <taxon>Actinomycetes</taxon>
        <taxon>Mycobacteriales</taxon>
        <taxon>Nocardiaceae</taxon>
        <taxon>Nocardia</taxon>
    </lineage>
</organism>
<accession>A0A231GYC6</accession>
<dbReference type="Gene3D" id="3.30.450.40">
    <property type="match status" value="1"/>
</dbReference>
<evidence type="ECO:0000313" key="3">
    <source>
        <dbReference type="Proteomes" id="UP000215506"/>
    </source>
</evidence>
<dbReference type="Proteomes" id="UP000215506">
    <property type="component" value="Unassembled WGS sequence"/>
</dbReference>
<feature type="domain" description="GAF" evidence="1">
    <location>
        <begin position="37"/>
        <end position="133"/>
    </location>
</feature>